<organism evidence="8 9">
    <name type="scientific">Rubritalea tangerina</name>
    <dbReference type="NCBI Taxonomy" id="430798"/>
    <lineage>
        <taxon>Bacteria</taxon>
        <taxon>Pseudomonadati</taxon>
        <taxon>Verrucomicrobiota</taxon>
        <taxon>Verrucomicrobiia</taxon>
        <taxon>Verrucomicrobiales</taxon>
        <taxon>Rubritaleaceae</taxon>
        <taxon>Rubritalea</taxon>
    </lineage>
</organism>
<dbReference type="InterPro" id="IPR024607">
    <property type="entry name" value="Sulfatase_CS"/>
</dbReference>
<keyword evidence="3" id="KW-0378">Hydrolase</keyword>
<evidence type="ECO:0000256" key="3">
    <source>
        <dbReference type="ARBA" id="ARBA00022801"/>
    </source>
</evidence>
<dbReference type="RefSeq" id="WP_377177234.1">
    <property type="nucleotide sequence ID" value="NZ_JBHUJB010000005.1"/>
</dbReference>
<dbReference type="PANTHER" id="PTHR42693:SF53">
    <property type="entry name" value="ENDO-4-O-SULFATASE"/>
    <property type="match status" value="1"/>
</dbReference>
<keyword evidence="6" id="KW-0732">Signal</keyword>
<feature type="signal peptide" evidence="6">
    <location>
        <begin position="1"/>
        <end position="20"/>
    </location>
</feature>
<keyword evidence="9" id="KW-1185">Reference proteome</keyword>
<dbReference type="InterPro" id="IPR050738">
    <property type="entry name" value="Sulfatase"/>
</dbReference>
<dbReference type="SUPFAM" id="SSF53649">
    <property type="entry name" value="Alkaline phosphatase-like"/>
    <property type="match status" value="1"/>
</dbReference>
<sequence length="455" mass="50044">MFKSVLIAACALIIPATLSANSKKPNIIFVMVDDAGLGDFTNYGGKHIKTPVMERMAKQGLQFNNAYSGNAVCGPTRCTLMTGLHPGHAIRRANKSLNGLLPLSSDSVTVASVLKKQGYATGGFGKWGLGNVGTTGVPEKQGFDLWYGYYDQKHAHNYYPSFLVRNSKEEPLKGNANNKKQQYTHYLIEEETLKFIDKNKDHPFFCYAAWTPPHGQFVIPANDPNLAYYKDKPWSQTVKNYAAMVSLLDAGVGRILERLEKHGIAENTLVVYTSDNGANGQFIKALNSNAGLKGGKRSLYEGGIRAPFVAYWPGTIKPNTSTDALVGQLDLLETAAEMAGVKNTPPNDGISFLPLLLGKQQPSPHPFLYFEIYEGAFQQCVRMGNWKGYRKGLKDPVALYDLSKDPSETTNVADKHPDVAKQLETILTREHSPTPNYKAPDHAKGAKKNKNKKNS</sequence>
<evidence type="ECO:0000256" key="2">
    <source>
        <dbReference type="ARBA" id="ARBA00022723"/>
    </source>
</evidence>
<dbReference type="Pfam" id="PF00884">
    <property type="entry name" value="Sulfatase"/>
    <property type="match status" value="1"/>
</dbReference>
<evidence type="ECO:0000259" key="7">
    <source>
        <dbReference type="Pfam" id="PF00884"/>
    </source>
</evidence>
<feature type="domain" description="Sulfatase N-terminal" evidence="7">
    <location>
        <begin position="25"/>
        <end position="341"/>
    </location>
</feature>
<evidence type="ECO:0000313" key="8">
    <source>
        <dbReference type="EMBL" id="MFD2157514.1"/>
    </source>
</evidence>
<evidence type="ECO:0000256" key="1">
    <source>
        <dbReference type="ARBA" id="ARBA00008779"/>
    </source>
</evidence>
<feature type="region of interest" description="Disordered" evidence="5">
    <location>
        <begin position="426"/>
        <end position="455"/>
    </location>
</feature>
<feature type="compositionally biased region" description="Basic residues" evidence="5">
    <location>
        <begin position="445"/>
        <end position="455"/>
    </location>
</feature>
<evidence type="ECO:0000256" key="4">
    <source>
        <dbReference type="ARBA" id="ARBA00022837"/>
    </source>
</evidence>
<dbReference type="Gene3D" id="3.30.1120.10">
    <property type="match status" value="1"/>
</dbReference>
<dbReference type="Proteomes" id="UP001597389">
    <property type="component" value="Unassembled WGS sequence"/>
</dbReference>
<accession>A0ABW4Z6L7</accession>
<comment type="caution">
    <text evidence="8">The sequence shown here is derived from an EMBL/GenBank/DDBJ whole genome shotgun (WGS) entry which is preliminary data.</text>
</comment>
<proteinExistence type="inferred from homology"/>
<gene>
    <name evidence="8" type="ORF">ACFSW8_01230</name>
</gene>
<dbReference type="InterPro" id="IPR017850">
    <property type="entry name" value="Alkaline_phosphatase_core_sf"/>
</dbReference>
<comment type="similarity">
    <text evidence="1">Belongs to the sulfatase family.</text>
</comment>
<feature type="chain" id="PRO_5046401153" evidence="6">
    <location>
        <begin position="21"/>
        <end position="455"/>
    </location>
</feature>
<dbReference type="PANTHER" id="PTHR42693">
    <property type="entry name" value="ARYLSULFATASE FAMILY MEMBER"/>
    <property type="match status" value="1"/>
</dbReference>
<dbReference type="EMBL" id="JBHUJB010000005">
    <property type="protein sequence ID" value="MFD2157514.1"/>
    <property type="molecule type" value="Genomic_DNA"/>
</dbReference>
<evidence type="ECO:0000313" key="9">
    <source>
        <dbReference type="Proteomes" id="UP001597389"/>
    </source>
</evidence>
<dbReference type="Gene3D" id="3.40.720.10">
    <property type="entry name" value="Alkaline Phosphatase, subunit A"/>
    <property type="match status" value="1"/>
</dbReference>
<reference evidence="9" key="1">
    <citation type="journal article" date="2019" name="Int. J. Syst. Evol. Microbiol.">
        <title>The Global Catalogue of Microorganisms (GCM) 10K type strain sequencing project: providing services to taxonomists for standard genome sequencing and annotation.</title>
        <authorList>
            <consortium name="The Broad Institute Genomics Platform"/>
            <consortium name="The Broad Institute Genome Sequencing Center for Infectious Disease"/>
            <person name="Wu L."/>
            <person name="Ma J."/>
        </authorList>
    </citation>
    <scope>NUCLEOTIDE SEQUENCE [LARGE SCALE GENOMIC DNA]</scope>
    <source>
        <strain evidence="9">CCUG 57942</strain>
    </source>
</reference>
<evidence type="ECO:0000256" key="6">
    <source>
        <dbReference type="SAM" id="SignalP"/>
    </source>
</evidence>
<dbReference type="InterPro" id="IPR000917">
    <property type="entry name" value="Sulfatase_N"/>
</dbReference>
<evidence type="ECO:0000256" key="5">
    <source>
        <dbReference type="SAM" id="MobiDB-lite"/>
    </source>
</evidence>
<name>A0ABW4Z6L7_9BACT</name>
<dbReference type="PROSITE" id="PS00523">
    <property type="entry name" value="SULFATASE_1"/>
    <property type="match status" value="1"/>
</dbReference>
<keyword evidence="2" id="KW-0479">Metal-binding</keyword>
<keyword evidence="4" id="KW-0106">Calcium</keyword>
<dbReference type="CDD" id="cd16145">
    <property type="entry name" value="ARS_like"/>
    <property type="match status" value="1"/>
</dbReference>
<protein>
    <submittedName>
        <fullName evidence="8">Arylsulfatase</fullName>
    </submittedName>
</protein>